<protein>
    <submittedName>
        <fullName evidence="1">Uncharacterized protein</fullName>
    </submittedName>
</protein>
<sequence>MNSQVKTPWVKATIVIPLEDYRLQVVLESDQQMILGVADLRYEVCVRH</sequence>
<dbReference type="STRING" id="1188229.GlitD10_0854"/>
<dbReference type="Proteomes" id="UP000180235">
    <property type="component" value="Chromosome"/>
</dbReference>
<reference evidence="1 2" key="1">
    <citation type="submission" date="2016-10" db="EMBL/GenBank/DDBJ databases">
        <title>Description of Gloeomargarita lithophora gen. nov., sp. nov., a thylakoid-bearing basal-branching cyanobacterium with intracellular carbonates, and proposal for Gloeomargaritales ord. nov.</title>
        <authorList>
            <person name="Moreira D."/>
            <person name="Tavera R."/>
            <person name="Benzerara K."/>
            <person name="Skouri-Panet F."/>
            <person name="Couradeau E."/>
            <person name="Gerard E."/>
            <person name="Loussert C."/>
            <person name="Novelo E."/>
            <person name="Zivanovic Y."/>
            <person name="Lopez-Garcia P."/>
        </authorList>
    </citation>
    <scope>NUCLEOTIDE SEQUENCE [LARGE SCALE GENOMIC DNA]</scope>
    <source>
        <strain evidence="1 2">D10</strain>
    </source>
</reference>
<accession>A0A1J0AB64</accession>
<dbReference type="AlphaFoldDB" id="A0A1J0AB64"/>
<name>A0A1J0AB64_9CYAN</name>
<gene>
    <name evidence="1" type="ORF">GlitD10_0854</name>
</gene>
<evidence type="ECO:0000313" key="2">
    <source>
        <dbReference type="Proteomes" id="UP000180235"/>
    </source>
</evidence>
<organism evidence="1 2">
    <name type="scientific">Gloeomargarita lithophora Alchichica-D10</name>
    <dbReference type="NCBI Taxonomy" id="1188229"/>
    <lineage>
        <taxon>Bacteria</taxon>
        <taxon>Bacillati</taxon>
        <taxon>Cyanobacteriota</taxon>
        <taxon>Cyanophyceae</taxon>
        <taxon>Gloeomargaritales</taxon>
        <taxon>Gloeomargaritaceae</taxon>
        <taxon>Gloeomargarita</taxon>
    </lineage>
</organism>
<keyword evidence="2" id="KW-1185">Reference proteome</keyword>
<dbReference type="EMBL" id="CP017675">
    <property type="protein sequence ID" value="APB33170.1"/>
    <property type="molecule type" value="Genomic_DNA"/>
</dbReference>
<dbReference type="KEGG" id="glt:GlitD10_0854"/>
<proteinExistence type="predicted"/>
<evidence type="ECO:0000313" key="1">
    <source>
        <dbReference type="EMBL" id="APB33170.1"/>
    </source>
</evidence>